<proteinExistence type="predicted"/>
<keyword evidence="3" id="KW-1185">Reference proteome</keyword>
<feature type="compositionally biased region" description="Low complexity" evidence="1">
    <location>
        <begin position="1"/>
        <end position="17"/>
    </location>
</feature>
<protein>
    <submittedName>
        <fullName evidence="2">Uncharacterized protein</fullName>
    </submittedName>
</protein>
<organism evidence="2 3">
    <name type="scientific">Monilinia laxa</name>
    <name type="common">Brown rot fungus</name>
    <name type="synonym">Sclerotinia laxa</name>
    <dbReference type="NCBI Taxonomy" id="61186"/>
    <lineage>
        <taxon>Eukaryota</taxon>
        <taxon>Fungi</taxon>
        <taxon>Dikarya</taxon>
        <taxon>Ascomycota</taxon>
        <taxon>Pezizomycotina</taxon>
        <taxon>Leotiomycetes</taxon>
        <taxon>Helotiales</taxon>
        <taxon>Sclerotiniaceae</taxon>
        <taxon>Monilinia</taxon>
    </lineage>
</organism>
<gene>
    <name evidence="2" type="ORF">EYC80_009866</name>
</gene>
<dbReference type="OrthoDB" id="3534592at2759"/>
<comment type="caution">
    <text evidence="2">The sequence shown here is derived from an EMBL/GenBank/DDBJ whole genome shotgun (WGS) entry which is preliminary data.</text>
</comment>
<accession>A0A5N6JTS7</accession>
<dbReference type="Proteomes" id="UP000326757">
    <property type="component" value="Unassembled WGS sequence"/>
</dbReference>
<evidence type="ECO:0000313" key="2">
    <source>
        <dbReference type="EMBL" id="KAB8291178.1"/>
    </source>
</evidence>
<evidence type="ECO:0000313" key="3">
    <source>
        <dbReference type="Proteomes" id="UP000326757"/>
    </source>
</evidence>
<feature type="region of interest" description="Disordered" evidence="1">
    <location>
        <begin position="1"/>
        <end position="24"/>
    </location>
</feature>
<feature type="region of interest" description="Disordered" evidence="1">
    <location>
        <begin position="104"/>
        <end position="129"/>
    </location>
</feature>
<dbReference type="AlphaFoldDB" id="A0A5N6JTS7"/>
<reference evidence="2 3" key="1">
    <citation type="submission" date="2019-06" db="EMBL/GenBank/DDBJ databases">
        <title>Genome Sequence of the Brown Rot Fungal Pathogen Monilinia laxa.</title>
        <authorList>
            <person name="De Miccolis Angelini R.M."/>
            <person name="Landi L."/>
            <person name="Abate D."/>
            <person name="Pollastro S."/>
            <person name="Romanazzi G."/>
            <person name="Faretra F."/>
        </authorList>
    </citation>
    <scope>NUCLEOTIDE SEQUENCE [LARGE SCALE GENOMIC DNA]</scope>
    <source>
        <strain evidence="2 3">Mlax316</strain>
    </source>
</reference>
<evidence type="ECO:0000256" key="1">
    <source>
        <dbReference type="SAM" id="MobiDB-lite"/>
    </source>
</evidence>
<name>A0A5N6JTS7_MONLA</name>
<sequence>MSPSSINTSSTSTSSNTQRPSKFFEHIENTTQAKIDEATHLVEQMERHANVENSMQEWKTKYPQQWKKLDWQARYKGDGEKYTDDPTDVSDGIADSVRVHWDDDAMDGLKTKDRRGDEPMSSADSNRKINGVMERIASAKNVFCFGSVTPDEDFFKGGKKFQAEERSFWRE</sequence>
<dbReference type="EMBL" id="VIGI01000015">
    <property type="protein sequence ID" value="KAB8291178.1"/>
    <property type="molecule type" value="Genomic_DNA"/>
</dbReference>
<feature type="compositionally biased region" description="Basic and acidic residues" evidence="1">
    <location>
        <begin position="104"/>
        <end position="118"/>
    </location>
</feature>